<feature type="transmembrane region" description="Helical" evidence="2">
    <location>
        <begin position="329"/>
        <end position="349"/>
    </location>
</feature>
<gene>
    <name evidence="3" type="ORF">ACFYXI_00610</name>
</gene>
<feature type="transmembrane region" description="Helical" evidence="2">
    <location>
        <begin position="369"/>
        <end position="388"/>
    </location>
</feature>
<accession>A0ABW6SGG0</accession>
<protein>
    <submittedName>
        <fullName evidence="3">DUF2079 domain-containing protein</fullName>
    </submittedName>
</protein>
<sequence length="533" mass="57317">MGSETSTPPVKGDGAGSASDPDGPGVPEGAGAETADHDGGSGGEAVSGSGTMAEQARPAWLRHRYRVGLITALAAVVYELLGMVRLHTFRATTFDLVIFDQAVRGYARFSAPVSPVLGMFTGRGMDYLQLSDHFSPILAVLAPLYWLRDGPETLILAQAVLFALAIPFLWLFTRRSLGIGPAYLVAIAYALSWPVAEAADFDFHEVAFVPVLTAAMIERYQARRFLTSFLCMFALLLVKEDMGLTVIGFGACLLVTGRRFDGVCVAAIGAAWTGLVRGALIPMLGGDTGDFWAYGHLGQDVGELAVNVVTHPLRTLALLVDDAGKVDTLVLLGWPVLFACLFSPLTLIAVPHVLERLLSDRPSWWVPDYQYNAFVVAILICAGVDGIVRLGRIVRRRWPGIDGRALPAHWAVCVVVVALTLVPRFGLGQLVHADFYRRDARAVAAAEASALVPSGVVVEAANEIGPALTGRATVVVWGPEARMAPWVVADVARPVFPFNSPDAQRARVDELLQQGYQAVFDREGYMVLRRTGQ</sequence>
<organism evidence="3 4">
    <name type="scientific">Microtetraspora malaysiensis</name>
    <dbReference type="NCBI Taxonomy" id="161358"/>
    <lineage>
        <taxon>Bacteria</taxon>
        <taxon>Bacillati</taxon>
        <taxon>Actinomycetota</taxon>
        <taxon>Actinomycetes</taxon>
        <taxon>Streptosporangiales</taxon>
        <taxon>Streptosporangiaceae</taxon>
        <taxon>Microtetraspora</taxon>
    </lineage>
</organism>
<dbReference type="InterPro" id="IPR018650">
    <property type="entry name" value="STSV1_Orf64"/>
</dbReference>
<feature type="transmembrane region" description="Helical" evidence="2">
    <location>
        <begin position="65"/>
        <end position="84"/>
    </location>
</feature>
<feature type="transmembrane region" description="Helical" evidence="2">
    <location>
        <begin position="408"/>
        <end position="427"/>
    </location>
</feature>
<reference evidence="3 4" key="1">
    <citation type="submission" date="2024-10" db="EMBL/GenBank/DDBJ databases">
        <title>The Natural Products Discovery Center: Release of the First 8490 Sequenced Strains for Exploring Actinobacteria Biosynthetic Diversity.</title>
        <authorList>
            <person name="Kalkreuter E."/>
            <person name="Kautsar S.A."/>
            <person name="Yang D."/>
            <person name="Bader C.D."/>
            <person name="Teijaro C.N."/>
            <person name="Fluegel L."/>
            <person name="Davis C.M."/>
            <person name="Simpson J.R."/>
            <person name="Lauterbach L."/>
            <person name="Steele A.D."/>
            <person name="Gui C."/>
            <person name="Meng S."/>
            <person name="Li G."/>
            <person name="Viehrig K."/>
            <person name="Ye F."/>
            <person name="Su P."/>
            <person name="Kiefer A.F."/>
            <person name="Nichols A."/>
            <person name="Cepeda A.J."/>
            <person name="Yan W."/>
            <person name="Fan B."/>
            <person name="Jiang Y."/>
            <person name="Adhikari A."/>
            <person name="Zheng C.-J."/>
            <person name="Schuster L."/>
            <person name="Cowan T.M."/>
            <person name="Smanski M.J."/>
            <person name="Chevrette M.G."/>
            <person name="De Carvalho L.P.S."/>
            <person name="Shen B."/>
        </authorList>
    </citation>
    <scope>NUCLEOTIDE SEQUENCE [LARGE SCALE GENOMIC DNA]</scope>
    <source>
        <strain evidence="3 4">NPDC002173</strain>
    </source>
</reference>
<dbReference type="Proteomes" id="UP001602013">
    <property type="component" value="Unassembled WGS sequence"/>
</dbReference>
<evidence type="ECO:0000313" key="3">
    <source>
        <dbReference type="EMBL" id="MFF3664062.1"/>
    </source>
</evidence>
<evidence type="ECO:0000256" key="1">
    <source>
        <dbReference type="SAM" id="MobiDB-lite"/>
    </source>
</evidence>
<evidence type="ECO:0000313" key="4">
    <source>
        <dbReference type="Proteomes" id="UP001602013"/>
    </source>
</evidence>
<feature type="transmembrane region" description="Helical" evidence="2">
    <location>
        <begin position="153"/>
        <end position="172"/>
    </location>
</feature>
<feature type="compositionally biased region" description="Low complexity" evidence="1">
    <location>
        <begin position="16"/>
        <end position="25"/>
    </location>
</feature>
<proteinExistence type="predicted"/>
<name>A0ABW6SGG0_9ACTN</name>
<comment type="caution">
    <text evidence="3">The sequence shown here is derived from an EMBL/GenBank/DDBJ whole genome shotgun (WGS) entry which is preliminary data.</text>
</comment>
<dbReference type="RefSeq" id="WP_387408046.1">
    <property type="nucleotide sequence ID" value="NZ_JBIASD010000001.1"/>
</dbReference>
<keyword evidence="2" id="KW-1133">Transmembrane helix</keyword>
<evidence type="ECO:0000256" key="2">
    <source>
        <dbReference type="SAM" id="Phobius"/>
    </source>
</evidence>
<keyword evidence="2" id="KW-0472">Membrane</keyword>
<keyword evidence="2" id="KW-0812">Transmembrane</keyword>
<dbReference type="Pfam" id="PF09852">
    <property type="entry name" value="DUF2079"/>
    <property type="match status" value="1"/>
</dbReference>
<keyword evidence="4" id="KW-1185">Reference proteome</keyword>
<feature type="region of interest" description="Disordered" evidence="1">
    <location>
        <begin position="1"/>
        <end position="51"/>
    </location>
</feature>
<feature type="transmembrane region" description="Helical" evidence="2">
    <location>
        <begin position="179"/>
        <end position="196"/>
    </location>
</feature>
<dbReference type="EMBL" id="JBIASD010000001">
    <property type="protein sequence ID" value="MFF3664062.1"/>
    <property type="molecule type" value="Genomic_DNA"/>
</dbReference>